<dbReference type="InParanoid" id="A2EIE9"/>
<reference evidence="1" key="2">
    <citation type="journal article" date="2007" name="Science">
        <title>Draft genome sequence of the sexually transmitted pathogen Trichomonas vaginalis.</title>
        <authorList>
            <person name="Carlton J.M."/>
            <person name="Hirt R.P."/>
            <person name="Silva J.C."/>
            <person name="Delcher A.L."/>
            <person name="Schatz M."/>
            <person name="Zhao Q."/>
            <person name="Wortman J.R."/>
            <person name="Bidwell S.L."/>
            <person name="Alsmark U.C.M."/>
            <person name="Besteiro S."/>
            <person name="Sicheritz-Ponten T."/>
            <person name="Noel C.J."/>
            <person name="Dacks J.B."/>
            <person name="Foster P.G."/>
            <person name="Simillion C."/>
            <person name="Van de Peer Y."/>
            <person name="Miranda-Saavedra D."/>
            <person name="Barton G.J."/>
            <person name="Westrop G.D."/>
            <person name="Mueller S."/>
            <person name="Dessi D."/>
            <person name="Fiori P.L."/>
            <person name="Ren Q."/>
            <person name="Paulsen I."/>
            <person name="Zhang H."/>
            <person name="Bastida-Corcuera F.D."/>
            <person name="Simoes-Barbosa A."/>
            <person name="Brown M.T."/>
            <person name="Hayes R.D."/>
            <person name="Mukherjee M."/>
            <person name="Okumura C.Y."/>
            <person name="Schneider R."/>
            <person name="Smith A.J."/>
            <person name="Vanacova S."/>
            <person name="Villalvazo M."/>
            <person name="Haas B.J."/>
            <person name="Pertea M."/>
            <person name="Feldblyum T.V."/>
            <person name="Utterback T.R."/>
            <person name="Shu C.L."/>
            <person name="Osoegawa K."/>
            <person name="de Jong P.J."/>
            <person name="Hrdy I."/>
            <person name="Horvathova L."/>
            <person name="Zubacova Z."/>
            <person name="Dolezal P."/>
            <person name="Malik S.B."/>
            <person name="Logsdon J.M. Jr."/>
            <person name="Henze K."/>
            <person name="Gupta A."/>
            <person name="Wang C.C."/>
            <person name="Dunne R.L."/>
            <person name="Upcroft J.A."/>
            <person name="Upcroft P."/>
            <person name="White O."/>
            <person name="Salzberg S.L."/>
            <person name="Tang P."/>
            <person name="Chiu C.-H."/>
            <person name="Lee Y.-S."/>
            <person name="Embley T.M."/>
            <person name="Coombs G.H."/>
            <person name="Mottram J.C."/>
            <person name="Tachezy J."/>
            <person name="Fraser-Liggett C.M."/>
            <person name="Johnson P.J."/>
        </authorList>
    </citation>
    <scope>NUCLEOTIDE SEQUENCE [LARGE SCALE GENOMIC DNA]</scope>
    <source>
        <strain evidence="1">G3</strain>
    </source>
</reference>
<reference evidence="1" key="1">
    <citation type="submission" date="2006-10" db="EMBL/GenBank/DDBJ databases">
        <authorList>
            <person name="Amadeo P."/>
            <person name="Zhao Q."/>
            <person name="Wortman J."/>
            <person name="Fraser-Liggett C."/>
            <person name="Carlton J."/>
        </authorList>
    </citation>
    <scope>NUCLEOTIDE SEQUENCE</scope>
    <source>
        <strain evidence="1">G3</strain>
    </source>
</reference>
<sequence length="296" mass="34344">MPSSSHQTNESECDFSHIKPLEIFEYPNQASKIIWGLESNKILQISSQIIDMIKTNKITIKMAIHLIEICANIRVKEIGLYAEFYQKILNEFSLVIKPKDKKLAALLYYKGFEFENFKPKFTQEEILNIYPPDSPFYYVAWDKVNAIKSRFPNLDVNEKFGQCFTLLDCAIKYGSELCFNYLINIGAKYTFISEDYAVQGGNKTIFMRLIDDGHSFDKMINTAIDYRNFEIAEYLQCNFGQIPDSLAESMYFGNFDVASFLLSNRADINDDYNLFLFISIIDLMHSLSLYINHSFI</sequence>
<dbReference type="EMBL" id="DS113397">
    <property type="protein sequence ID" value="EAY07554.1"/>
    <property type="molecule type" value="Genomic_DNA"/>
</dbReference>
<evidence type="ECO:0000313" key="1">
    <source>
        <dbReference type="EMBL" id="EAY07554.1"/>
    </source>
</evidence>
<dbReference type="InterPro" id="IPR036770">
    <property type="entry name" value="Ankyrin_rpt-contain_sf"/>
</dbReference>
<gene>
    <name evidence="1" type="ORF">TVAG_211930</name>
</gene>
<keyword evidence="2" id="KW-1185">Reference proteome</keyword>
<organism evidence="1 2">
    <name type="scientific">Trichomonas vaginalis (strain ATCC PRA-98 / G3)</name>
    <dbReference type="NCBI Taxonomy" id="412133"/>
    <lineage>
        <taxon>Eukaryota</taxon>
        <taxon>Metamonada</taxon>
        <taxon>Parabasalia</taxon>
        <taxon>Trichomonadida</taxon>
        <taxon>Trichomonadidae</taxon>
        <taxon>Trichomonas</taxon>
    </lineage>
</organism>
<accession>A2EIE9</accession>
<name>A2EIE9_TRIV3</name>
<dbReference type="Proteomes" id="UP000001542">
    <property type="component" value="Unassembled WGS sequence"/>
</dbReference>
<dbReference type="SMR" id="A2EIE9"/>
<dbReference type="VEuPathDB" id="TrichDB:TVAGG3_0048990"/>
<dbReference type="Gene3D" id="1.25.40.20">
    <property type="entry name" value="Ankyrin repeat-containing domain"/>
    <property type="match status" value="1"/>
</dbReference>
<dbReference type="AlphaFoldDB" id="A2EIE9"/>
<dbReference type="VEuPathDB" id="TrichDB:TVAG_211930"/>
<dbReference type="RefSeq" id="XP_001319777.1">
    <property type="nucleotide sequence ID" value="XM_001319742.1"/>
</dbReference>
<proteinExistence type="predicted"/>
<dbReference type="SUPFAM" id="SSF48403">
    <property type="entry name" value="Ankyrin repeat"/>
    <property type="match status" value="1"/>
</dbReference>
<evidence type="ECO:0008006" key="3">
    <source>
        <dbReference type="Google" id="ProtNLM"/>
    </source>
</evidence>
<protein>
    <recommendedName>
        <fullName evidence="3">DUF3447 domain-containing protein</fullName>
    </recommendedName>
</protein>
<dbReference type="KEGG" id="tva:4765443"/>
<dbReference type="PANTHER" id="PTHR24159">
    <property type="match status" value="1"/>
</dbReference>
<evidence type="ECO:0000313" key="2">
    <source>
        <dbReference type="Proteomes" id="UP000001542"/>
    </source>
</evidence>
<dbReference type="PANTHER" id="PTHR24159:SF5">
    <property type="entry name" value="ANK_REP_REGION DOMAIN-CONTAINING PROTEIN"/>
    <property type="match status" value="1"/>
</dbReference>